<evidence type="ECO:0000256" key="2">
    <source>
        <dbReference type="ARBA" id="ARBA00034078"/>
    </source>
</evidence>
<dbReference type="RefSeq" id="WP_377349766.1">
    <property type="nucleotide sequence ID" value="NZ_JBHLTP010000012.1"/>
</dbReference>
<dbReference type="Pfam" id="PF02082">
    <property type="entry name" value="Rrf2"/>
    <property type="match status" value="1"/>
</dbReference>
<evidence type="ECO:0000256" key="1">
    <source>
        <dbReference type="ARBA" id="ARBA00023125"/>
    </source>
</evidence>
<proteinExistence type="predicted"/>
<name>A0ABV6LRA0_9BACI</name>
<dbReference type="SUPFAM" id="SSF46785">
    <property type="entry name" value="Winged helix' DNA-binding domain"/>
    <property type="match status" value="1"/>
</dbReference>
<keyword evidence="1" id="KW-0238">DNA-binding</keyword>
<accession>A0ABV6LRA0</accession>
<comment type="caution">
    <text evidence="4">The sequence shown here is derived from an EMBL/GenBank/DDBJ whole genome shotgun (WGS) entry which is preliminary data.</text>
</comment>
<dbReference type="InterPro" id="IPR000944">
    <property type="entry name" value="Tscrpt_reg_Rrf2"/>
</dbReference>
<organism evidence="4 5">
    <name type="scientific">Pontibacillus salicampi</name>
    <dbReference type="NCBI Taxonomy" id="1449801"/>
    <lineage>
        <taxon>Bacteria</taxon>
        <taxon>Bacillati</taxon>
        <taxon>Bacillota</taxon>
        <taxon>Bacilli</taxon>
        <taxon>Bacillales</taxon>
        <taxon>Bacillaceae</taxon>
        <taxon>Pontibacillus</taxon>
    </lineage>
</organism>
<reference evidence="4 5" key="1">
    <citation type="submission" date="2024-09" db="EMBL/GenBank/DDBJ databases">
        <authorList>
            <person name="Sun Q."/>
            <person name="Mori K."/>
        </authorList>
    </citation>
    <scope>NUCLEOTIDE SEQUENCE [LARGE SCALE GENOMIC DNA]</scope>
    <source>
        <strain evidence="4 5">NCAIM B.02529</strain>
    </source>
</reference>
<gene>
    <name evidence="4" type="ORF">ACFFGV_15240</name>
</gene>
<evidence type="ECO:0000313" key="5">
    <source>
        <dbReference type="Proteomes" id="UP001589836"/>
    </source>
</evidence>
<dbReference type="Gene3D" id="1.10.10.10">
    <property type="entry name" value="Winged helix-like DNA-binding domain superfamily/Winged helix DNA-binding domain"/>
    <property type="match status" value="1"/>
</dbReference>
<dbReference type="InterPro" id="IPR036388">
    <property type="entry name" value="WH-like_DNA-bd_sf"/>
</dbReference>
<dbReference type="PROSITE" id="PS51197">
    <property type="entry name" value="HTH_RRF2_2"/>
    <property type="match status" value="1"/>
</dbReference>
<dbReference type="NCBIfam" id="TIGR00738">
    <property type="entry name" value="rrf2_super"/>
    <property type="match status" value="1"/>
</dbReference>
<dbReference type="Proteomes" id="UP001589836">
    <property type="component" value="Unassembled WGS sequence"/>
</dbReference>
<dbReference type="PANTHER" id="PTHR33221:SF4">
    <property type="entry name" value="HTH-TYPE TRANSCRIPTIONAL REPRESSOR NSRR"/>
    <property type="match status" value="1"/>
</dbReference>
<evidence type="ECO:0000256" key="3">
    <source>
        <dbReference type="ARBA" id="ARBA00040173"/>
    </source>
</evidence>
<comment type="cofactor">
    <cofactor evidence="2">
        <name>[2Fe-2S] cluster</name>
        <dbReference type="ChEBI" id="CHEBI:190135"/>
    </cofactor>
</comment>
<dbReference type="EMBL" id="JBHLTP010000012">
    <property type="protein sequence ID" value="MFC0524932.1"/>
    <property type="molecule type" value="Genomic_DNA"/>
</dbReference>
<dbReference type="InterPro" id="IPR036390">
    <property type="entry name" value="WH_DNA-bd_sf"/>
</dbReference>
<sequence length="143" mass="16548">MHLTYYTDYSLRLLMFLGTRQKNQLVRSKEVADIYGIPNNHLIKIVRRLSTEGYIETIRGRNGGMRLRREPAAINIGSVVRDMEENFHIVECFDHENNQCVISGACRLKGVLNEALDAFISVLDQYTLQDLITNREQLYSLLK</sequence>
<keyword evidence="5" id="KW-1185">Reference proteome</keyword>
<protein>
    <recommendedName>
        <fullName evidence="3">HTH-type transcriptional regulator NsrR</fullName>
    </recommendedName>
</protein>
<dbReference type="PANTHER" id="PTHR33221">
    <property type="entry name" value="WINGED HELIX-TURN-HELIX TRANSCRIPTIONAL REGULATOR, RRF2 FAMILY"/>
    <property type="match status" value="1"/>
</dbReference>
<evidence type="ECO:0000313" key="4">
    <source>
        <dbReference type="EMBL" id="MFC0524932.1"/>
    </source>
</evidence>